<dbReference type="KEGG" id="dvl:Dvul_2592"/>
<dbReference type="AlphaFoldDB" id="A0A0H3ABB3"/>
<dbReference type="Proteomes" id="UP000009173">
    <property type="component" value="Chromosome"/>
</dbReference>
<sequence length="218" mass="23190">MDVVIIGTGGLAREFCTWFEDSITICGFSTKNTDEFSKFNLPGHLLPPDMTPEMAGTSNAVIAVGAPAMKETLYHFYTQRGFKFPRLVHTTSLVGKRVSLQEGCVVAPKVIIGPNTTLGRCTYINFGTTIAHDVKIDDFCQINPASCINGSISIGKRCTIGSHTSILQGVSVSNDVVTAVGSVIFSNVRSSGTMIGNPAKKMLLSVSGTIEKNSPPNA</sequence>
<dbReference type="InterPro" id="IPR020019">
    <property type="entry name" value="AcTrfase_PglD-like"/>
</dbReference>
<organism evidence="4 5">
    <name type="scientific">Nitratidesulfovibrio vulgaris (strain DP4)</name>
    <name type="common">Desulfovibrio vulgaris</name>
    <dbReference type="NCBI Taxonomy" id="391774"/>
    <lineage>
        <taxon>Bacteria</taxon>
        <taxon>Pseudomonadati</taxon>
        <taxon>Thermodesulfobacteriota</taxon>
        <taxon>Desulfovibrionia</taxon>
        <taxon>Desulfovibrionales</taxon>
        <taxon>Desulfovibrionaceae</taxon>
        <taxon>Nitratidesulfovibrio</taxon>
    </lineage>
</organism>
<evidence type="ECO:0000313" key="5">
    <source>
        <dbReference type="Proteomes" id="UP000009173"/>
    </source>
</evidence>
<reference evidence="5" key="1">
    <citation type="journal article" date="2009" name="Environ. Microbiol.">
        <title>Contribution of mobile genetic elements to Desulfovibrio vulgaris genome plasticity.</title>
        <authorList>
            <person name="Walker C.B."/>
            <person name="Stolyar S."/>
            <person name="Chivian D."/>
            <person name="Pinel N."/>
            <person name="Gabster J.A."/>
            <person name="Dehal P.S."/>
            <person name="He Z."/>
            <person name="Yang Z.K."/>
            <person name="Yen H.C."/>
            <person name="Zhou J."/>
            <person name="Wall J.D."/>
            <person name="Hazen T.C."/>
            <person name="Arkin A.P."/>
            <person name="Stahl D.A."/>
        </authorList>
    </citation>
    <scope>NUCLEOTIDE SEQUENCE [LARGE SCALE GENOMIC DNA]</scope>
    <source>
        <strain evidence="5">DP4</strain>
    </source>
</reference>
<dbReference type="PANTHER" id="PTHR43300:SF7">
    <property type="entry name" value="UDP-N-ACETYLBACILLOSAMINE N-ACETYLTRANSFERASE"/>
    <property type="match status" value="1"/>
</dbReference>
<dbReference type="Gene3D" id="2.160.10.10">
    <property type="entry name" value="Hexapeptide repeat proteins"/>
    <property type="match status" value="1"/>
</dbReference>
<dbReference type="InterPro" id="IPR050179">
    <property type="entry name" value="Trans_hexapeptide_repeat"/>
</dbReference>
<proteinExistence type="inferred from homology"/>
<evidence type="ECO:0000256" key="2">
    <source>
        <dbReference type="PIRSR" id="PIRSR620019-1"/>
    </source>
</evidence>
<dbReference type="PANTHER" id="PTHR43300">
    <property type="entry name" value="ACETYLTRANSFERASE"/>
    <property type="match status" value="1"/>
</dbReference>
<dbReference type="HOGENOM" id="CLU_081811_1_1_7"/>
<dbReference type="EMBL" id="CP000527">
    <property type="protein sequence ID" value="ABM29607.1"/>
    <property type="molecule type" value="Genomic_DNA"/>
</dbReference>
<comment type="similarity">
    <text evidence="1">Belongs to the transferase hexapeptide repeat family.</text>
</comment>
<gene>
    <name evidence="4" type="ordered locus">Dvul_2592</name>
</gene>
<dbReference type="Gene3D" id="3.40.50.20">
    <property type="match status" value="1"/>
</dbReference>
<dbReference type="CDD" id="cd03360">
    <property type="entry name" value="LbH_AT_putative"/>
    <property type="match status" value="1"/>
</dbReference>
<dbReference type="InterPro" id="IPR011004">
    <property type="entry name" value="Trimer_LpxA-like_sf"/>
</dbReference>
<feature type="binding site" evidence="3">
    <location>
        <position position="65"/>
    </location>
    <ligand>
        <name>substrate</name>
    </ligand>
</feature>
<evidence type="ECO:0000256" key="3">
    <source>
        <dbReference type="PIRSR" id="PIRSR620019-2"/>
    </source>
</evidence>
<dbReference type="SUPFAM" id="SSF51161">
    <property type="entry name" value="Trimeric LpxA-like enzymes"/>
    <property type="match status" value="1"/>
</dbReference>
<protein>
    <submittedName>
        <fullName evidence="4">UDP-3-O-(3-hydroxymyristoyl)-like protein</fullName>
    </submittedName>
</protein>
<evidence type="ECO:0000313" key="4">
    <source>
        <dbReference type="EMBL" id="ABM29607.1"/>
    </source>
</evidence>
<feature type="active site" description="Proton acceptor" evidence="2">
    <location>
        <position position="132"/>
    </location>
</feature>
<feature type="site" description="Increases basicity of active site His" evidence="2">
    <location>
        <position position="133"/>
    </location>
</feature>
<dbReference type="RefSeq" id="WP_011792955.1">
    <property type="nucleotide sequence ID" value="NC_008751.1"/>
</dbReference>
<accession>A0A0H3ABB3</accession>
<name>A0A0H3ABB3_NITV4</name>
<evidence type="ECO:0000256" key="1">
    <source>
        <dbReference type="ARBA" id="ARBA00007274"/>
    </source>
</evidence>